<comment type="caution">
    <text evidence="1">The sequence shown here is derived from an EMBL/GenBank/DDBJ whole genome shotgun (WGS) entry which is preliminary data.</text>
</comment>
<dbReference type="RefSeq" id="WP_269281843.1">
    <property type="nucleotide sequence ID" value="NZ_JAPVOI010000004.1"/>
</dbReference>
<evidence type="ECO:0000313" key="1">
    <source>
        <dbReference type="EMBL" id="MCZ4091694.1"/>
    </source>
</evidence>
<accession>A0ABT4KIH2</accession>
<name>A0ABT4KIH2_9HYPH</name>
<dbReference type="EMBL" id="JAPVOI010000004">
    <property type="protein sequence ID" value="MCZ4091694.1"/>
    <property type="molecule type" value="Genomic_DNA"/>
</dbReference>
<keyword evidence="2" id="KW-1185">Reference proteome</keyword>
<proteinExistence type="predicted"/>
<organism evidence="1 2">
    <name type="scientific">Sinorhizobium psoraleae</name>
    <dbReference type="NCBI Taxonomy" id="520838"/>
    <lineage>
        <taxon>Bacteria</taxon>
        <taxon>Pseudomonadati</taxon>
        <taxon>Pseudomonadota</taxon>
        <taxon>Alphaproteobacteria</taxon>
        <taxon>Hyphomicrobiales</taxon>
        <taxon>Rhizobiaceae</taxon>
        <taxon>Sinorhizobium/Ensifer group</taxon>
        <taxon>Sinorhizobium</taxon>
    </lineage>
</organism>
<gene>
    <name evidence="1" type="ORF">O3W52_16930</name>
</gene>
<reference evidence="1" key="1">
    <citation type="submission" date="2022-10" db="EMBL/GenBank/DDBJ databases">
        <title>Whole genome sequencing of three plant growth promoting bacteria isolated from Vachellia tortilis subsp. raddiana in Morocco.</title>
        <authorList>
            <person name="Hnini M."/>
            <person name="Zouagui R."/>
            <person name="Zouagui H."/>
            <person name="Chemao Elfihri M.-W."/>
            <person name="Ibrahimi A."/>
            <person name="Sbabou L."/>
            <person name="Aurag J."/>
        </authorList>
    </citation>
    <scope>NUCLEOTIDE SEQUENCE</scope>
    <source>
        <strain evidence="1">LMR678</strain>
    </source>
</reference>
<dbReference type="Proteomes" id="UP001079430">
    <property type="component" value="Unassembled WGS sequence"/>
</dbReference>
<protein>
    <submittedName>
        <fullName evidence="1">Uncharacterized protein</fullName>
    </submittedName>
</protein>
<sequence length="121" mass="12529">MVNNAATPLLAASFVSFGADQVTINITTLNSQLYLKRGFVIFFAGDNCQAEVGVINGEVDGAATKTIGFTPEGMLFSESNVAAPDSYAATAIQTFGFAINDGSATQYNCGRFRGTGGGVAR</sequence>
<evidence type="ECO:0000313" key="2">
    <source>
        <dbReference type="Proteomes" id="UP001079430"/>
    </source>
</evidence>